<gene>
    <name evidence="2" type="ORF">KJI95_09200</name>
</gene>
<keyword evidence="3" id="KW-1185">Reference proteome</keyword>
<organism evidence="2 3">
    <name type="scientific">Shewanella jiangmenensis</name>
    <dbReference type="NCBI Taxonomy" id="2837387"/>
    <lineage>
        <taxon>Bacteria</taxon>
        <taxon>Pseudomonadati</taxon>
        <taxon>Pseudomonadota</taxon>
        <taxon>Gammaproteobacteria</taxon>
        <taxon>Alteromonadales</taxon>
        <taxon>Shewanellaceae</taxon>
        <taxon>Shewanella</taxon>
    </lineage>
</organism>
<evidence type="ECO:0000256" key="1">
    <source>
        <dbReference type="SAM" id="Phobius"/>
    </source>
</evidence>
<name>A0ABS5V4E0_9GAMM</name>
<keyword evidence="1" id="KW-0472">Membrane</keyword>
<accession>A0ABS5V4E0</accession>
<keyword evidence="1" id="KW-0812">Transmembrane</keyword>
<dbReference type="Proteomes" id="UP001195903">
    <property type="component" value="Unassembled WGS sequence"/>
</dbReference>
<proteinExistence type="predicted"/>
<dbReference type="RefSeq" id="WP_214506900.1">
    <property type="nucleotide sequence ID" value="NZ_JAHEPS010000003.1"/>
</dbReference>
<feature type="transmembrane region" description="Helical" evidence="1">
    <location>
        <begin position="53"/>
        <end position="75"/>
    </location>
</feature>
<evidence type="ECO:0000313" key="3">
    <source>
        <dbReference type="Proteomes" id="UP001195903"/>
    </source>
</evidence>
<protein>
    <submittedName>
        <fullName evidence="2">Uncharacterized protein</fullName>
    </submittedName>
</protein>
<feature type="transmembrane region" description="Helical" evidence="1">
    <location>
        <begin position="6"/>
        <end position="33"/>
    </location>
</feature>
<evidence type="ECO:0000313" key="2">
    <source>
        <dbReference type="EMBL" id="MBT1444695.1"/>
    </source>
</evidence>
<reference evidence="2 3" key="1">
    <citation type="submission" date="2021-05" db="EMBL/GenBank/DDBJ databases">
        <title>Shewanella sp. JM162201.</title>
        <authorList>
            <person name="Xu S."/>
            <person name="Li A."/>
        </authorList>
    </citation>
    <scope>NUCLEOTIDE SEQUENCE [LARGE SCALE GENOMIC DNA]</scope>
    <source>
        <strain evidence="2 3">JM162201</strain>
    </source>
</reference>
<comment type="caution">
    <text evidence="2">The sequence shown here is derived from an EMBL/GenBank/DDBJ whole genome shotgun (WGS) entry which is preliminary data.</text>
</comment>
<keyword evidence="1" id="KW-1133">Transmembrane helix</keyword>
<sequence length="123" mass="13477">MIIAYFLTAIAIIKISLMGFGSIALLVSGTAWLVAKAEFTGVNSALRHKFARVFAMGAALHLLVYAGLIAKLFFIDALEDIPAFLLSHLLMHHVMCALIAGVLTLMTVSVYLFRQQQKRELAL</sequence>
<feature type="transmembrane region" description="Helical" evidence="1">
    <location>
        <begin position="90"/>
        <end position="113"/>
    </location>
</feature>
<dbReference type="EMBL" id="JAHEPS010000003">
    <property type="protein sequence ID" value="MBT1444695.1"/>
    <property type="molecule type" value="Genomic_DNA"/>
</dbReference>